<dbReference type="EMBL" id="JBHSBL010000020">
    <property type="protein sequence ID" value="MFC4069230.1"/>
    <property type="molecule type" value="Genomic_DNA"/>
</dbReference>
<keyword evidence="2" id="KW-1185">Reference proteome</keyword>
<dbReference type="RefSeq" id="WP_378070119.1">
    <property type="nucleotide sequence ID" value="NZ_JBHSBL010000020.1"/>
</dbReference>
<sequence length="250" mass="27360">MQRHSHHPDATAAGDVRVALQNAFDTLGVPLEALHSSSPGWARTHARAVAGDREAQVHMSPGARAFSIGFWTSGFNLAAGSTPDLAQAAAAISMFLNGAGLRQIHEAWPFMTYSDFAEALERSEADAIDFWWRRFLTRPRPPDRRGDLHDFLVEAEAEPRLRALFPFTSHADLGLRRLVRSTPNTALAWVRPLGDGRYLIAGPDRRQLYTPGPTPKNIWGEDPEPGALGPAAARESVALTLAVMDNSTQH</sequence>
<dbReference type="Pfam" id="PF19692">
    <property type="entry name" value="DUF6193"/>
    <property type="match status" value="1"/>
</dbReference>
<gene>
    <name evidence="1" type="ORF">ACFO0C_30280</name>
</gene>
<dbReference type="Proteomes" id="UP001595867">
    <property type="component" value="Unassembled WGS sequence"/>
</dbReference>
<reference evidence="2" key="1">
    <citation type="journal article" date="2019" name="Int. J. Syst. Evol. Microbiol.">
        <title>The Global Catalogue of Microorganisms (GCM) 10K type strain sequencing project: providing services to taxonomists for standard genome sequencing and annotation.</title>
        <authorList>
            <consortium name="The Broad Institute Genomics Platform"/>
            <consortium name="The Broad Institute Genome Sequencing Center for Infectious Disease"/>
            <person name="Wu L."/>
            <person name="Ma J."/>
        </authorList>
    </citation>
    <scope>NUCLEOTIDE SEQUENCE [LARGE SCALE GENOMIC DNA]</scope>
    <source>
        <strain evidence="2">TBRC 5832</strain>
    </source>
</reference>
<evidence type="ECO:0000313" key="1">
    <source>
        <dbReference type="EMBL" id="MFC4069230.1"/>
    </source>
</evidence>
<evidence type="ECO:0000313" key="2">
    <source>
        <dbReference type="Proteomes" id="UP001595867"/>
    </source>
</evidence>
<proteinExistence type="predicted"/>
<protein>
    <submittedName>
        <fullName evidence="1">DUF6193 family natural product biosynthesis protein</fullName>
    </submittedName>
</protein>
<comment type="caution">
    <text evidence="1">The sequence shown here is derived from an EMBL/GenBank/DDBJ whole genome shotgun (WGS) entry which is preliminary data.</text>
</comment>
<accession>A0ABV8IZH7</accession>
<dbReference type="InterPro" id="IPR045682">
    <property type="entry name" value="DUF6193"/>
</dbReference>
<organism evidence="1 2">
    <name type="scientific">Actinoplanes subglobosus</name>
    <dbReference type="NCBI Taxonomy" id="1547892"/>
    <lineage>
        <taxon>Bacteria</taxon>
        <taxon>Bacillati</taxon>
        <taxon>Actinomycetota</taxon>
        <taxon>Actinomycetes</taxon>
        <taxon>Micromonosporales</taxon>
        <taxon>Micromonosporaceae</taxon>
        <taxon>Actinoplanes</taxon>
    </lineage>
</organism>
<name>A0ABV8IZH7_9ACTN</name>